<dbReference type="SUPFAM" id="SSF54826">
    <property type="entry name" value="Enolase N-terminal domain-like"/>
    <property type="match status" value="1"/>
</dbReference>
<dbReference type="InterPro" id="IPR029017">
    <property type="entry name" value="Enolase-like_N"/>
</dbReference>
<dbReference type="AlphaFoldDB" id="X0S2K0"/>
<evidence type="ECO:0008006" key="2">
    <source>
        <dbReference type="Google" id="ProtNLM"/>
    </source>
</evidence>
<comment type="caution">
    <text evidence="1">The sequence shown here is derived from an EMBL/GenBank/DDBJ whole genome shotgun (WGS) entry which is preliminary data.</text>
</comment>
<reference evidence="1" key="1">
    <citation type="journal article" date="2014" name="Front. Microbiol.">
        <title>High frequency of phylogenetically diverse reductive dehalogenase-homologous genes in deep subseafloor sedimentary metagenomes.</title>
        <authorList>
            <person name="Kawai M."/>
            <person name="Futagami T."/>
            <person name="Toyoda A."/>
            <person name="Takaki Y."/>
            <person name="Nishi S."/>
            <person name="Hori S."/>
            <person name="Arai W."/>
            <person name="Tsubouchi T."/>
            <person name="Morono Y."/>
            <person name="Uchiyama I."/>
            <person name="Ito T."/>
            <person name="Fujiyama A."/>
            <person name="Inagaki F."/>
            <person name="Takami H."/>
        </authorList>
    </citation>
    <scope>NUCLEOTIDE SEQUENCE</scope>
    <source>
        <strain evidence="1">Expedition CK06-06</strain>
    </source>
</reference>
<proteinExistence type="predicted"/>
<protein>
    <recommendedName>
        <fullName evidence="2">Mandelate racemase/muconate lactonizing enzyme N-terminal domain-containing protein</fullName>
    </recommendedName>
</protein>
<gene>
    <name evidence="1" type="ORF">S01H1_12738</name>
</gene>
<accession>X0S2K0</accession>
<sequence length="124" mass="13196">MKIVDMRIHSIAIADPPLRSSYGLHAPYALRTILELQSEDGIVGISETYGGQAPAQALRELRPKIIGADSYRLTGSLSPLVDGQGAGSERSQTYLVPGENPLDATTRTYAAIEVGCLDLIGKSV</sequence>
<organism evidence="1">
    <name type="scientific">marine sediment metagenome</name>
    <dbReference type="NCBI Taxonomy" id="412755"/>
    <lineage>
        <taxon>unclassified sequences</taxon>
        <taxon>metagenomes</taxon>
        <taxon>ecological metagenomes</taxon>
    </lineage>
</organism>
<evidence type="ECO:0000313" key="1">
    <source>
        <dbReference type="EMBL" id="GAF70172.1"/>
    </source>
</evidence>
<name>X0S2K0_9ZZZZ</name>
<feature type="non-terminal residue" evidence="1">
    <location>
        <position position="124"/>
    </location>
</feature>
<dbReference type="Gene3D" id="3.30.390.10">
    <property type="entry name" value="Enolase-like, N-terminal domain"/>
    <property type="match status" value="1"/>
</dbReference>
<dbReference type="EMBL" id="BARS01006551">
    <property type="protein sequence ID" value="GAF70172.1"/>
    <property type="molecule type" value="Genomic_DNA"/>
</dbReference>